<sequence length="101" mass="11582">MPIPKTSTKVEAKPYDLTVIYHLLEYRDGSENFSMKNIKKFLTLGDKKDNIASTPSIIPAFIKHSIQKSNPYPFFDILQIKNTTHIDTATTKIPYLFMTDT</sequence>
<gene>
    <name evidence="1" type="ORF">LRN_0118</name>
</gene>
<name>A0A837DVH9_9LACO</name>
<proteinExistence type="predicted"/>
<evidence type="ECO:0000313" key="2">
    <source>
        <dbReference type="Proteomes" id="UP000031011"/>
    </source>
</evidence>
<comment type="caution">
    <text evidence="1">The sequence shown here is derived from an EMBL/GenBank/DDBJ whole genome shotgun (WGS) entry which is preliminary data.</text>
</comment>
<dbReference type="AlphaFoldDB" id="A0A837DVH9"/>
<organism evidence="1 2">
    <name type="scientific">Ligilactobacillus ruminis DPC 6832</name>
    <dbReference type="NCBI Taxonomy" id="1402208"/>
    <lineage>
        <taxon>Bacteria</taxon>
        <taxon>Bacillati</taxon>
        <taxon>Bacillota</taxon>
        <taxon>Bacilli</taxon>
        <taxon>Lactobacillales</taxon>
        <taxon>Lactobacillaceae</taxon>
        <taxon>Ligilactobacillus</taxon>
    </lineage>
</organism>
<reference evidence="1 2" key="1">
    <citation type="journal article" date="2015" name="BMC Microbiol.">
        <title>Lactobacillus ruminis strains cluster according to their mammalian gut source.</title>
        <authorList>
            <person name="O' Donnell M.M."/>
            <person name="Harris H.M."/>
            <person name="Lynch D.B."/>
            <person name="Ross R.P."/>
            <person name="O'Toole P.W."/>
        </authorList>
    </citation>
    <scope>NUCLEOTIDE SEQUENCE [LARGE SCALE GENOMIC DNA]</scope>
    <source>
        <strain evidence="1 2">DPC 6832</strain>
    </source>
</reference>
<dbReference type="EMBL" id="AWYA01000057">
    <property type="protein sequence ID" value="KIC05232.1"/>
    <property type="molecule type" value="Genomic_DNA"/>
</dbReference>
<dbReference type="Proteomes" id="UP000031011">
    <property type="component" value="Unassembled WGS sequence"/>
</dbReference>
<protein>
    <submittedName>
        <fullName evidence="1">Uncharacterized protein</fullName>
    </submittedName>
</protein>
<evidence type="ECO:0000313" key="1">
    <source>
        <dbReference type="EMBL" id="KIC05232.1"/>
    </source>
</evidence>
<accession>A0A837DVH9</accession>